<dbReference type="AlphaFoldDB" id="A0A6G1BMB3"/>
<dbReference type="PROSITE" id="PS50157">
    <property type="entry name" value="ZINC_FINGER_C2H2_2"/>
    <property type="match status" value="1"/>
</dbReference>
<evidence type="ECO:0000259" key="8">
    <source>
        <dbReference type="PROSITE" id="PS50157"/>
    </source>
</evidence>
<dbReference type="PANTHER" id="PTHR45988">
    <property type="entry name" value="C2H2 TYPE ZINC FINGER TRANSCRIPTION FACTOR FAMILY-RELATED"/>
    <property type="match status" value="1"/>
</dbReference>
<evidence type="ECO:0000313" key="10">
    <source>
        <dbReference type="Proteomes" id="UP000479710"/>
    </source>
</evidence>
<keyword evidence="2" id="KW-0677">Repeat</keyword>
<dbReference type="Proteomes" id="UP000479710">
    <property type="component" value="Unassembled WGS sequence"/>
</dbReference>
<evidence type="ECO:0000256" key="4">
    <source>
        <dbReference type="ARBA" id="ARBA00022833"/>
    </source>
</evidence>
<name>A0A6G1BMB3_9ORYZ</name>
<feature type="domain" description="C2H2-type" evidence="8">
    <location>
        <begin position="89"/>
        <end position="111"/>
    </location>
</feature>
<evidence type="ECO:0000256" key="1">
    <source>
        <dbReference type="ARBA" id="ARBA00022723"/>
    </source>
</evidence>
<protein>
    <recommendedName>
        <fullName evidence="8">C2H2-type domain-containing protein</fullName>
    </recommendedName>
</protein>
<evidence type="ECO:0000256" key="5">
    <source>
        <dbReference type="ARBA" id="ARBA00023015"/>
    </source>
</evidence>
<keyword evidence="5" id="KW-0805">Transcription regulation</keyword>
<keyword evidence="10" id="KW-1185">Reference proteome</keyword>
<dbReference type="InterPro" id="IPR036236">
    <property type="entry name" value="Znf_C2H2_sf"/>
</dbReference>
<sequence>MAVEAVLEAAPVVVAPWPEPDREMAAAALGGHKASHRKPPVPLQTPAAAEEEEVEMKPAIATVQAPTAVTPSSSASGGEAGVSSGGRAHECNVCGKAFPTGQALGGHKRCHYDGTIGSAAAGSKPAKTAATAAAVASRGFDLNLPALPDVADQRCSAEAAEEDEVLSPLAFKKPRLMIPA</sequence>
<dbReference type="InterPro" id="IPR044653">
    <property type="entry name" value="AZF1/2/3-like"/>
</dbReference>
<dbReference type="Gene3D" id="3.30.160.60">
    <property type="entry name" value="Classic Zinc Finger"/>
    <property type="match status" value="1"/>
</dbReference>
<dbReference type="GO" id="GO:0000976">
    <property type="term" value="F:transcription cis-regulatory region binding"/>
    <property type="evidence" value="ECO:0007669"/>
    <property type="project" value="TreeGrafter"/>
</dbReference>
<gene>
    <name evidence="9" type="ORF">E2562_020130</name>
</gene>
<dbReference type="PANTHER" id="PTHR45988:SF1">
    <property type="entry name" value="ZINC FINGER PROTEIN AZF2"/>
    <property type="match status" value="1"/>
</dbReference>
<proteinExistence type="predicted"/>
<dbReference type="PROSITE" id="PS00028">
    <property type="entry name" value="ZINC_FINGER_C2H2_1"/>
    <property type="match status" value="1"/>
</dbReference>
<dbReference type="OrthoDB" id="40579at2759"/>
<dbReference type="GO" id="GO:0005634">
    <property type="term" value="C:nucleus"/>
    <property type="evidence" value="ECO:0007669"/>
    <property type="project" value="TreeGrafter"/>
</dbReference>
<keyword evidence="1" id="KW-0479">Metal-binding</keyword>
<keyword evidence="4" id="KW-0862">Zinc</keyword>
<evidence type="ECO:0000256" key="6">
    <source>
        <dbReference type="ARBA" id="ARBA00023163"/>
    </source>
</evidence>
<keyword evidence="3 7" id="KW-0863">Zinc-finger</keyword>
<accession>A0A6G1BMB3</accession>
<evidence type="ECO:0000256" key="3">
    <source>
        <dbReference type="ARBA" id="ARBA00022771"/>
    </source>
</evidence>
<dbReference type="EMBL" id="SPHZ02000012">
    <property type="protein sequence ID" value="KAF0888904.1"/>
    <property type="molecule type" value="Genomic_DNA"/>
</dbReference>
<dbReference type="GO" id="GO:0003700">
    <property type="term" value="F:DNA-binding transcription factor activity"/>
    <property type="evidence" value="ECO:0007669"/>
    <property type="project" value="InterPro"/>
</dbReference>
<dbReference type="InterPro" id="IPR013087">
    <property type="entry name" value="Znf_C2H2_type"/>
</dbReference>
<comment type="caution">
    <text evidence="9">The sequence shown here is derived from an EMBL/GenBank/DDBJ whole genome shotgun (WGS) entry which is preliminary data.</text>
</comment>
<organism evidence="9 10">
    <name type="scientific">Oryza meyeriana var. granulata</name>
    <dbReference type="NCBI Taxonomy" id="110450"/>
    <lineage>
        <taxon>Eukaryota</taxon>
        <taxon>Viridiplantae</taxon>
        <taxon>Streptophyta</taxon>
        <taxon>Embryophyta</taxon>
        <taxon>Tracheophyta</taxon>
        <taxon>Spermatophyta</taxon>
        <taxon>Magnoliopsida</taxon>
        <taxon>Liliopsida</taxon>
        <taxon>Poales</taxon>
        <taxon>Poaceae</taxon>
        <taxon>BOP clade</taxon>
        <taxon>Oryzoideae</taxon>
        <taxon>Oryzeae</taxon>
        <taxon>Oryzinae</taxon>
        <taxon>Oryza</taxon>
        <taxon>Oryza meyeriana</taxon>
    </lineage>
</organism>
<reference evidence="9 10" key="1">
    <citation type="submission" date="2019-11" db="EMBL/GenBank/DDBJ databases">
        <title>Whole genome sequence of Oryza granulata.</title>
        <authorList>
            <person name="Li W."/>
        </authorList>
    </citation>
    <scope>NUCLEOTIDE SEQUENCE [LARGE SCALE GENOMIC DNA]</scope>
    <source>
        <strain evidence="10">cv. Menghai</strain>
        <tissue evidence="9">Leaf</tissue>
    </source>
</reference>
<dbReference type="Pfam" id="PF13912">
    <property type="entry name" value="zf-C2H2_6"/>
    <property type="match status" value="2"/>
</dbReference>
<keyword evidence="6" id="KW-0804">Transcription</keyword>
<dbReference type="SUPFAM" id="SSF57667">
    <property type="entry name" value="beta-beta-alpha zinc fingers"/>
    <property type="match status" value="1"/>
</dbReference>
<evidence type="ECO:0000256" key="2">
    <source>
        <dbReference type="ARBA" id="ARBA00022737"/>
    </source>
</evidence>
<evidence type="ECO:0000313" key="9">
    <source>
        <dbReference type="EMBL" id="KAF0888904.1"/>
    </source>
</evidence>
<dbReference type="GO" id="GO:0008270">
    <property type="term" value="F:zinc ion binding"/>
    <property type="evidence" value="ECO:0007669"/>
    <property type="project" value="UniProtKB-KW"/>
</dbReference>
<evidence type="ECO:0000256" key="7">
    <source>
        <dbReference type="PROSITE-ProRule" id="PRU00042"/>
    </source>
</evidence>